<reference evidence="1" key="1">
    <citation type="submission" date="2014-09" db="EMBL/GenBank/DDBJ databases">
        <authorList>
            <person name="Magalhaes I.L.F."/>
            <person name="Oliveira U."/>
            <person name="Santos F.R."/>
            <person name="Vidigal T.H.D.A."/>
            <person name="Brescovit A.D."/>
            <person name="Santos A.J."/>
        </authorList>
    </citation>
    <scope>NUCLEOTIDE SEQUENCE</scope>
    <source>
        <tissue evidence="1">Shoot tissue taken approximately 20 cm above the soil surface</tissue>
    </source>
</reference>
<reference evidence="1" key="2">
    <citation type="journal article" date="2015" name="Data Brief">
        <title>Shoot transcriptome of the giant reed, Arundo donax.</title>
        <authorList>
            <person name="Barrero R.A."/>
            <person name="Guerrero F.D."/>
            <person name="Moolhuijzen P."/>
            <person name="Goolsby J.A."/>
            <person name="Tidwell J."/>
            <person name="Bellgard S.E."/>
            <person name="Bellgard M.I."/>
        </authorList>
    </citation>
    <scope>NUCLEOTIDE SEQUENCE</scope>
    <source>
        <tissue evidence="1">Shoot tissue taken approximately 20 cm above the soil surface</tissue>
    </source>
</reference>
<sequence length="11" mass="1332">MLCQIFFETLS</sequence>
<accession>A0A0A9HJM4</accession>
<protein>
    <submittedName>
        <fullName evidence="1">Uncharacterized protein</fullName>
    </submittedName>
</protein>
<dbReference type="EMBL" id="GBRH01164823">
    <property type="protein sequence ID" value="JAE33073.1"/>
    <property type="molecule type" value="Transcribed_RNA"/>
</dbReference>
<organism evidence="1">
    <name type="scientific">Arundo donax</name>
    <name type="common">Giant reed</name>
    <name type="synonym">Donax arundinaceus</name>
    <dbReference type="NCBI Taxonomy" id="35708"/>
    <lineage>
        <taxon>Eukaryota</taxon>
        <taxon>Viridiplantae</taxon>
        <taxon>Streptophyta</taxon>
        <taxon>Embryophyta</taxon>
        <taxon>Tracheophyta</taxon>
        <taxon>Spermatophyta</taxon>
        <taxon>Magnoliopsida</taxon>
        <taxon>Liliopsida</taxon>
        <taxon>Poales</taxon>
        <taxon>Poaceae</taxon>
        <taxon>PACMAD clade</taxon>
        <taxon>Arundinoideae</taxon>
        <taxon>Arundineae</taxon>
        <taxon>Arundo</taxon>
    </lineage>
</organism>
<proteinExistence type="predicted"/>
<name>A0A0A9HJM4_ARUDO</name>
<evidence type="ECO:0000313" key="1">
    <source>
        <dbReference type="EMBL" id="JAE33073.1"/>
    </source>
</evidence>